<dbReference type="Pfam" id="PF02826">
    <property type="entry name" value="2-Hacid_dh_C"/>
    <property type="match status" value="1"/>
</dbReference>
<evidence type="ECO:0000256" key="2">
    <source>
        <dbReference type="ARBA" id="ARBA00023027"/>
    </source>
</evidence>
<evidence type="ECO:0000256" key="1">
    <source>
        <dbReference type="ARBA" id="ARBA00023002"/>
    </source>
</evidence>
<accession>A0AAD0E3I5</accession>
<feature type="domain" description="D-isomer specific 2-hydroxyacid dehydrogenase NAD-binding" evidence="3">
    <location>
        <begin position="96"/>
        <end position="263"/>
    </location>
</feature>
<dbReference type="Proteomes" id="UP000217194">
    <property type="component" value="Chromosome"/>
</dbReference>
<gene>
    <name evidence="4" type="ORF">A1sIIB76_02285</name>
</gene>
<name>A0AAD0E3I5_9ACTN</name>
<dbReference type="GO" id="GO:0016491">
    <property type="term" value="F:oxidoreductase activity"/>
    <property type="evidence" value="ECO:0007669"/>
    <property type="project" value="UniProtKB-KW"/>
</dbReference>
<evidence type="ECO:0000313" key="5">
    <source>
        <dbReference type="Proteomes" id="UP000217194"/>
    </source>
</evidence>
<dbReference type="Gene3D" id="3.40.50.720">
    <property type="entry name" value="NAD(P)-binding Rossmann-like Domain"/>
    <property type="match status" value="2"/>
</dbReference>
<dbReference type="PANTHER" id="PTHR43333:SF1">
    <property type="entry name" value="D-ISOMER SPECIFIC 2-HYDROXYACID DEHYDROGENASE NAD-BINDING DOMAIN-CONTAINING PROTEIN"/>
    <property type="match status" value="1"/>
</dbReference>
<keyword evidence="2" id="KW-0520">NAD</keyword>
<dbReference type="EMBL" id="CP016778">
    <property type="protein sequence ID" value="ASY22418.1"/>
    <property type="molecule type" value="Genomic_DNA"/>
</dbReference>
<reference evidence="4 5" key="1">
    <citation type="submission" date="2016-07" db="EMBL/GenBank/DDBJ databases">
        <title>High microdiversification within the ubiquitous acI lineage of Actinobacteria.</title>
        <authorList>
            <person name="Neuenschwander S.M."/>
            <person name="Salcher M."/>
            <person name="Ghai R."/>
            <person name="Pernthaler J."/>
        </authorList>
    </citation>
    <scope>NUCLEOTIDE SEQUENCE [LARGE SCALE GENOMIC DNA]</scope>
    <source>
        <strain evidence="4">MMS-IIB-76</strain>
    </source>
</reference>
<proteinExistence type="predicted"/>
<protein>
    <submittedName>
        <fullName evidence="4">Phosphoglycerate dehydrogenase</fullName>
    </submittedName>
</protein>
<evidence type="ECO:0000259" key="3">
    <source>
        <dbReference type="Pfam" id="PF02826"/>
    </source>
</evidence>
<dbReference type="SUPFAM" id="SSF51735">
    <property type="entry name" value="NAD(P)-binding Rossmann-fold domains"/>
    <property type="match status" value="1"/>
</dbReference>
<dbReference type="InterPro" id="IPR036291">
    <property type="entry name" value="NAD(P)-bd_dom_sf"/>
</dbReference>
<dbReference type="RefSeq" id="WP_095693487.1">
    <property type="nucleotide sequence ID" value="NZ_CP016778.1"/>
</dbReference>
<dbReference type="PROSITE" id="PS00065">
    <property type="entry name" value="D_2_HYDROXYACID_DH_1"/>
    <property type="match status" value="1"/>
</dbReference>
<sequence>MKIWTQWSDLTLPAGMTHLETDGFVPSASQFDEIEFYVPSYMGGLKTIEIIPKMKNLKVVHYNQAGYEDILPHIPQGVSLSNGTGIHDVSTSELAIGLAIACRRGFAEFMDNQKQGIWKRTTKPALADSHVGIIGYGHIGKRIGSLLEMFETKVTAFTRSGSDGSIKIAEFDAYLPKLDVIILILPLTPESKNFMNAERIKKMKDGATLVNVARGAIVDTDALVAELHTGRITAGLDVTDPEPLPAGHPLWSAPNVIISPHVGGDSGAFQPRARTMVSQQLQLLSENKPLLNQIIAAS</sequence>
<dbReference type="AlphaFoldDB" id="A0AAD0E3I5"/>
<dbReference type="InterPro" id="IPR029752">
    <property type="entry name" value="D-isomer_DH_CS1"/>
</dbReference>
<dbReference type="PANTHER" id="PTHR43333">
    <property type="entry name" value="2-HACID_DH_C DOMAIN-CONTAINING PROTEIN"/>
    <property type="match status" value="1"/>
</dbReference>
<dbReference type="CDD" id="cd12166">
    <property type="entry name" value="2-Hacid_dh_7"/>
    <property type="match status" value="1"/>
</dbReference>
<dbReference type="InterPro" id="IPR006140">
    <property type="entry name" value="D-isomer_DH_NAD-bd"/>
</dbReference>
<keyword evidence="1" id="KW-0560">Oxidoreductase</keyword>
<evidence type="ECO:0000313" key="4">
    <source>
        <dbReference type="EMBL" id="ASY22418.1"/>
    </source>
</evidence>
<organism evidence="4 5">
    <name type="scientific">Candidatus Planktophila versatilis</name>
    <dbReference type="NCBI Taxonomy" id="1884905"/>
    <lineage>
        <taxon>Bacteria</taxon>
        <taxon>Bacillati</taxon>
        <taxon>Actinomycetota</taxon>
        <taxon>Actinomycetes</taxon>
        <taxon>Candidatus Nanopelagicales</taxon>
        <taxon>Candidatus Nanopelagicaceae</taxon>
        <taxon>Candidatus Planktophila</taxon>
    </lineage>
</organism>
<dbReference type="GO" id="GO:0051287">
    <property type="term" value="F:NAD binding"/>
    <property type="evidence" value="ECO:0007669"/>
    <property type="project" value="InterPro"/>
</dbReference>